<dbReference type="InterPro" id="IPR001233">
    <property type="entry name" value="RtcB"/>
</dbReference>
<feature type="region of interest" description="Disordered" evidence="12">
    <location>
        <begin position="129"/>
        <end position="201"/>
    </location>
</feature>
<comment type="catalytic activity">
    <reaction evidence="7">
        <text>a 3'-end 3'-phospho-ribonucleotide-RNA + a 5'-end dephospho-ribonucleoside-RNA + GTP = a ribonucleotidyl-ribonucleotide-RNA + GMP + diphosphate</text>
        <dbReference type="Rhea" id="RHEA:68076"/>
        <dbReference type="Rhea" id="RHEA-COMP:10463"/>
        <dbReference type="Rhea" id="RHEA-COMP:13936"/>
        <dbReference type="Rhea" id="RHEA-COMP:17355"/>
        <dbReference type="ChEBI" id="CHEBI:33019"/>
        <dbReference type="ChEBI" id="CHEBI:37565"/>
        <dbReference type="ChEBI" id="CHEBI:58115"/>
        <dbReference type="ChEBI" id="CHEBI:83062"/>
        <dbReference type="ChEBI" id="CHEBI:138284"/>
        <dbReference type="ChEBI" id="CHEBI:173118"/>
        <dbReference type="EC" id="6.5.1.8"/>
    </reaction>
</comment>
<dbReference type="Gene3D" id="3.90.1860.10">
    <property type="entry name" value="tRNA-splicing ligase RtcB"/>
    <property type="match status" value="2"/>
</dbReference>
<dbReference type="EMBL" id="QLMJ01000009">
    <property type="protein sequence ID" value="RAK35687.1"/>
    <property type="molecule type" value="Genomic_DNA"/>
</dbReference>
<keyword evidence="14" id="KW-1185">Reference proteome</keyword>
<sequence length="430" mass="44881">MSVKVFAGPSSWIESAAITQCHQVAALDGMIHVAGMPDLHPGKGAPIGAAMLSSVLYPFLVGSDIGCGIAVFPFRLKKVVPERLAKRFPDLDEPVPPPGDVPGGYGEGLGTVGRGNHFVELARVDEVFPPPRALPPAPPTAPPLPPAQTSPQTSLQTSPQTSLQTSAQTSLQASPSPSPSLSQTSPLASRSPLASPSASASASPALAAGDHVLIVHSGSRGFGERILRAHTEVHGAGPATDPAAYLEAHDSAVLWGSLNRRTLAERVGSALGADVGEPILDVCHNAVEIRDGLYLHRKGAAPGDGQDVLIAGTRGTRSYLVSAHAGPDAGFSVAHGAGRKMSRSDALKRGKAKHTVEELRRTPVGSLVVCGDRQLLFEEAPTAYKRIEQVIADLTVFSLATPRLTTVPVITYKTADKHMSPPASRTARRR</sequence>
<accession>A0A327ZFM7</accession>
<gene>
    <name evidence="11" type="primary">rtcB</name>
    <name evidence="13" type="ORF">B0I29_109161</name>
</gene>
<evidence type="ECO:0000256" key="9">
    <source>
        <dbReference type="PIRSR" id="PIRSR601233-2"/>
    </source>
</evidence>
<dbReference type="Proteomes" id="UP000249341">
    <property type="component" value="Unassembled WGS sequence"/>
</dbReference>
<dbReference type="PANTHER" id="PTHR11118:SF1">
    <property type="entry name" value="RNA-SPLICING LIGASE RTCB HOMOLOG"/>
    <property type="match status" value="1"/>
</dbReference>
<feature type="compositionally biased region" description="Low complexity" evidence="12">
    <location>
        <begin position="149"/>
        <end position="201"/>
    </location>
</feature>
<dbReference type="GO" id="GO:0005525">
    <property type="term" value="F:GTP binding"/>
    <property type="evidence" value="ECO:0007669"/>
    <property type="project" value="UniProtKB-KW"/>
</dbReference>
<dbReference type="RefSeq" id="WP_245972648.1">
    <property type="nucleotide sequence ID" value="NZ_JACHWI010000006.1"/>
</dbReference>
<organism evidence="13 14">
    <name type="scientific">Actinoplanes lutulentus</name>
    <dbReference type="NCBI Taxonomy" id="1287878"/>
    <lineage>
        <taxon>Bacteria</taxon>
        <taxon>Bacillati</taxon>
        <taxon>Actinomycetota</taxon>
        <taxon>Actinomycetes</taxon>
        <taxon>Micromonosporales</taxon>
        <taxon>Micromonosporaceae</taxon>
        <taxon>Actinoplanes</taxon>
    </lineage>
</organism>
<feature type="active site" description="GMP-histidine intermediate" evidence="8">
    <location>
        <position position="335"/>
    </location>
</feature>
<dbReference type="GO" id="GO:0006396">
    <property type="term" value="P:RNA processing"/>
    <property type="evidence" value="ECO:0007669"/>
    <property type="project" value="InterPro"/>
</dbReference>
<evidence type="ECO:0000256" key="2">
    <source>
        <dbReference type="ARBA" id="ARBA00022723"/>
    </source>
</evidence>
<evidence type="ECO:0000256" key="8">
    <source>
        <dbReference type="PIRSR" id="PIRSR601233-1"/>
    </source>
</evidence>
<protein>
    <recommendedName>
        <fullName evidence="11">tRNA-splicing ligase RtcB</fullName>
        <ecNumber evidence="11">6.5.1.-</ecNumber>
    </recommendedName>
</protein>
<evidence type="ECO:0000256" key="5">
    <source>
        <dbReference type="ARBA" id="ARBA00023134"/>
    </source>
</evidence>
<dbReference type="EC" id="6.5.1.-" evidence="11"/>
<feature type="binding site" evidence="9">
    <location>
        <begin position="335"/>
        <end position="338"/>
    </location>
    <ligand>
        <name>GMP</name>
        <dbReference type="ChEBI" id="CHEBI:58115"/>
    </ligand>
</feature>
<feature type="compositionally biased region" description="Gly residues" evidence="12">
    <location>
        <begin position="101"/>
        <end position="112"/>
    </location>
</feature>
<dbReference type="AlphaFoldDB" id="A0A327ZFM7"/>
<dbReference type="GO" id="GO:0046872">
    <property type="term" value="F:metal ion binding"/>
    <property type="evidence" value="ECO:0007669"/>
    <property type="project" value="UniProtKB-UniRule"/>
</dbReference>
<feature type="binding site" evidence="10">
    <location>
        <position position="284"/>
    </location>
    <ligand>
        <name>Mn(2+)</name>
        <dbReference type="ChEBI" id="CHEBI:29035"/>
        <label>2</label>
    </ligand>
</feature>
<feature type="binding site" evidence="9">
    <location>
        <begin position="284"/>
        <end position="285"/>
    </location>
    <ligand>
        <name>GMP</name>
        <dbReference type="ChEBI" id="CHEBI:58115"/>
    </ligand>
</feature>
<comment type="caution">
    <text evidence="13">The sequence shown here is derived from an EMBL/GenBank/DDBJ whole genome shotgun (WGS) entry which is preliminary data.</text>
</comment>
<dbReference type="PANTHER" id="PTHR11118">
    <property type="entry name" value="RNA-SPLICING LIGASE RTCB HOMOLOG"/>
    <property type="match status" value="1"/>
</dbReference>
<evidence type="ECO:0000256" key="1">
    <source>
        <dbReference type="ARBA" id="ARBA00022598"/>
    </source>
</evidence>
<keyword evidence="6 10" id="KW-0464">Manganese</keyword>
<feature type="binding site" evidence="9">
    <location>
        <position position="318"/>
    </location>
    <ligand>
        <name>GMP</name>
        <dbReference type="ChEBI" id="CHEBI:58115"/>
    </ligand>
</feature>
<comment type="similarity">
    <text evidence="11">Belongs to the RtcB family.</text>
</comment>
<evidence type="ECO:0000313" key="14">
    <source>
        <dbReference type="Proteomes" id="UP000249341"/>
    </source>
</evidence>
<feature type="compositionally biased region" description="Pro residues" evidence="12">
    <location>
        <begin position="129"/>
        <end position="148"/>
    </location>
</feature>
<evidence type="ECO:0000256" key="7">
    <source>
        <dbReference type="ARBA" id="ARBA00047746"/>
    </source>
</evidence>
<dbReference type="InterPro" id="IPR036025">
    <property type="entry name" value="RtcB-like_sf"/>
</dbReference>
<dbReference type="GO" id="GO:0042245">
    <property type="term" value="P:RNA repair"/>
    <property type="evidence" value="ECO:0007669"/>
    <property type="project" value="UniProtKB-KW"/>
</dbReference>
<comment type="subunit">
    <text evidence="11">Monomer.</text>
</comment>
<dbReference type="Pfam" id="PF01139">
    <property type="entry name" value="RtcB"/>
    <property type="match status" value="2"/>
</dbReference>
<keyword evidence="1 11" id="KW-0436">Ligase</keyword>
<proteinExistence type="inferred from homology"/>
<keyword evidence="5 9" id="KW-0342">GTP-binding</keyword>
<keyword evidence="4" id="KW-0692">RNA repair</keyword>
<dbReference type="SUPFAM" id="SSF103365">
    <property type="entry name" value="Hypothetical protein PH1602"/>
    <property type="match status" value="2"/>
</dbReference>
<reference evidence="13 14" key="1">
    <citation type="submission" date="2018-06" db="EMBL/GenBank/DDBJ databases">
        <title>Genomic Encyclopedia of Type Strains, Phase III (KMG-III): the genomes of soil and plant-associated and newly described type strains.</title>
        <authorList>
            <person name="Whitman W."/>
        </authorList>
    </citation>
    <scope>NUCLEOTIDE SEQUENCE [LARGE SCALE GENOMIC DNA]</scope>
    <source>
        <strain evidence="13 14">CGMCC 4.7090</strain>
    </source>
</reference>
<keyword evidence="2 10" id="KW-0479">Metal-binding</keyword>
<name>A0A327ZFM7_9ACTN</name>
<comment type="cofactor">
    <cofactor evidence="10 11">
        <name>Mn(2+)</name>
        <dbReference type="ChEBI" id="CHEBI:29035"/>
    </cofactor>
    <text evidence="10 11">Binds 2 manganese ions per subunit.</text>
</comment>
<evidence type="ECO:0000256" key="4">
    <source>
        <dbReference type="ARBA" id="ARBA00022800"/>
    </source>
</evidence>
<dbReference type="GO" id="GO:0003972">
    <property type="term" value="F:RNA ligase (ATP) activity"/>
    <property type="evidence" value="ECO:0007669"/>
    <property type="project" value="TreeGrafter"/>
</dbReference>
<dbReference type="GO" id="GO:0170057">
    <property type="term" value="F:RNA ligase (GTP) activity"/>
    <property type="evidence" value="ECO:0007669"/>
    <property type="project" value="UniProtKB-EC"/>
</dbReference>
<feature type="binding site" evidence="10">
    <location>
        <position position="216"/>
    </location>
    <ligand>
        <name>Mn(2+)</name>
        <dbReference type="ChEBI" id="CHEBI:29035"/>
        <label>2</label>
    </ligand>
</feature>
<keyword evidence="3 9" id="KW-0547">Nucleotide-binding</keyword>
<evidence type="ECO:0000256" key="3">
    <source>
        <dbReference type="ARBA" id="ARBA00022741"/>
    </source>
</evidence>
<evidence type="ECO:0000256" key="12">
    <source>
        <dbReference type="SAM" id="MobiDB-lite"/>
    </source>
</evidence>
<evidence type="ECO:0000256" key="11">
    <source>
        <dbReference type="RuleBase" id="RU371113"/>
    </source>
</evidence>
<evidence type="ECO:0000256" key="6">
    <source>
        <dbReference type="ARBA" id="ARBA00023211"/>
    </source>
</evidence>
<feature type="region of interest" description="Disordered" evidence="12">
    <location>
        <begin position="88"/>
        <end position="112"/>
    </location>
</feature>
<feature type="binding site" evidence="10">
    <location>
        <position position="64"/>
    </location>
    <ligand>
        <name>Mn(2+)</name>
        <dbReference type="ChEBI" id="CHEBI:29035"/>
        <label>1</label>
    </ligand>
</feature>
<evidence type="ECO:0000313" key="13">
    <source>
        <dbReference type="EMBL" id="RAK35687.1"/>
    </source>
</evidence>
<evidence type="ECO:0000256" key="10">
    <source>
        <dbReference type="PIRSR" id="PIRSR601233-3"/>
    </source>
</evidence>